<organism evidence="2 3">
    <name type="scientific">Armillaria borealis</name>
    <dbReference type="NCBI Taxonomy" id="47425"/>
    <lineage>
        <taxon>Eukaryota</taxon>
        <taxon>Fungi</taxon>
        <taxon>Dikarya</taxon>
        <taxon>Basidiomycota</taxon>
        <taxon>Agaricomycotina</taxon>
        <taxon>Agaricomycetes</taxon>
        <taxon>Agaricomycetidae</taxon>
        <taxon>Agaricales</taxon>
        <taxon>Marasmiineae</taxon>
        <taxon>Physalacriaceae</taxon>
        <taxon>Armillaria</taxon>
    </lineage>
</organism>
<sequence length="222" mass="25293">MSKISKKPFNKYKRPAALVIAQYYPWPWCIYIVFILLLLHWSRETKDIVFGFLIGALFPCFWTVIVVTDIDTGNTLKHIGLQFLQLNIYIEDQRVASQVSIGEADAFRLCSSTLTQQCLVSKQKAEALYSAAWMAARESIAQDFTQISLDLVAQARRIQAIVENYFVFRVSLEATRPQDQLQATQQWVSLVNTVYPPIAADPINEDLLWLDDEAATVPISEE</sequence>
<keyword evidence="1" id="KW-0812">Transmembrane</keyword>
<dbReference type="Proteomes" id="UP001175226">
    <property type="component" value="Unassembled WGS sequence"/>
</dbReference>
<proteinExistence type="predicted"/>
<evidence type="ECO:0000256" key="1">
    <source>
        <dbReference type="SAM" id="Phobius"/>
    </source>
</evidence>
<accession>A0AA39JSG3</accession>
<protein>
    <submittedName>
        <fullName evidence="2">Uncharacterized protein</fullName>
    </submittedName>
</protein>
<feature type="transmembrane region" description="Helical" evidence="1">
    <location>
        <begin position="21"/>
        <end position="42"/>
    </location>
</feature>
<reference evidence="2" key="1">
    <citation type="submission" date="2023-06" db="EMBL/GenBank/DDBJ databases">
        <authorList>
            <consortium name="Lawrence Berkeley National Laboratory"/>
            <person name="Ahrendt S."/>
            <person name="Sahu N."/>
            <person name="Indic B."/>
            <person name="Wong-Bajracharya J."/>
            <person name="Merenyi Z."/>
            <person name="Ke H.-M."/>
            <person name="Monk M."/>
            <person name="Kocsube S."/>
            <person name="Drula E."/>
            <person name="Lipzen A."/>
            <person name="Balint B."/>
            <person name="Henrissat B."/>
            <person name="Andreopoulos B."/>
            <person name="Martin F.M."/>
            <person name="Harder C.B."/>
            <person name="Rigling D."/>
            <person name="Ford K.L."/>
            <person name="Foster G.D."/>
            <person name="Pangilinan J."/>
            <person name="Papanicolaou A."/>
            <person name="Barry K."/>
            <person name="LaButti K."/>
            <person name="Viragh M."/>
            <person name="Koriabine M."/>
            <person name="Yan M."/>
            <person name="Riley R."/>
            <person name="Champramary S."/>
            <person name="Plett K.L."/>
            <person name="Tsai I.J."/>
            <person name="Slot J."/>
            <person name="Sipos G."/>
            <person name="Plett J."/>
            <person name="Nagy L.G."/>
            <person name="Grigoriev I.V."/>
        </authorList>
    </citation>
    <scope>NUCLEOTIDE SEQUENCE</scope>
    <source>
        <strain evidence="2">FPL87.14</strain>
    </source>
</reference>
<comment type="caution">
    <text evidence="2">The sequence shown here is derived from an EMBL/GenBank/DDBJ whole genome shotgun (WGS) entry which is preliminary data.</text>
</comment>
<feature type="transmembrane region" description="Helical" evidence="1">
    <location>
        <begin position="48"/>
        <end position="67"/>
    </location>
</feature>
<dbReference type="EMBL" id="JAUEPT010000010">
    <property type="protein sequence ID" value="KAK0448090.1"/>
    <property type="molecule type" value="Genomic_DNA"/>
</dbReference>
<gene>
    <name evidence="2" type="ORF">EV421DRAFT_1923900</name>
</gene>
<name>A0AA39JSG3_9AGAR</name>
<evidence type="ECO:0000313" key="3">
    <source>
        <dbReference type="Proteomes" id="UP001175226"/>
    </source>
</evidence>
<evidence type="ECO:0000313" key="2">
    <source>
        <dbReference type="EMBL" id="KAK0448090.1"/>
    </source>
</evidence>
<keyword evidence="1" id="KW-0472">Membrane</keyword>
<dbReference type="AlphaFoldDB" id="A0AA39JSG3"/>
<keyword evidence="3" id="KW-1185">Reference proteome</keyword>
<keyword evidence="1" id="KW-1133">Transmembrane helix</keyword>